<proteinExistence type="predicted"/>
<keyword evidence="3" id="KW-0732">Signal</keyword>
<dbReference type="PANTHER" id="PTHR40940">
    <property type="entry name" value="PROTEIN BATD-RELATED"/>
    <property type="match status" value="1"/>
</dbReference>
<accession>A0A9X3R475</accession>
<keyword evidence="2" id="KW-0472">Membrane</keyword>
<evidence type="ECO:0000256" key="2">
    <source>
        <dbReference type="SAM" id="Phobius"/>
    </source>
</evidence>
<feature type="region of interest" description="Disordered" evidence="1">
    <location>
        <begin position="432"/>
        <end position="460"/>
    </location>
</feature>
<sequence length="460" mass="48193">MKTAMLAGLLWALALACVPARAQDATPALRVRAAIQDAARIAPGATVPLQLDVLTSTWFTQPPQLPALSLPGVMVTPATGEGSILHETIDGVAYSGLRYTYLLSPAAAGTVTVPPLRVSAKVGPGQRDAAGASQPLTFEVTATPATAGAAAAPAPTPEVSQAFSLAPDPAVVGGRITRSVTQRAMGVQPMMLPPAPLRDVPGFKRYPHEPEVTTLTDGRGGFLGGQRVDRSDYEPLAAGEAALPALSWDSRDASGAGGAQARLPGRSFQVGAAPAAAPPFSLADDLAHLRQGLRWVIPAAWLHAAAAVIALALLAWSARFPLRRLATAARARLRAARARYRASERYAWRQWRRAPGDASAGLTAFYRWLGLAAHSPDLRGALRAAQASQRDAGNALLEATYGPQRQGAAPRAQWLALSRGWRRAWRAAAAHPAPHALPRHLNPRQDGASATGRGPARSNP</sequence>
<evidence type="ECO:0000256" key="1">
    <source>
        <dbReference type="SAM" id="MobiDB-lite"/>
    </source>
</evidence>
<keyword evidence="2" id="KW-0812">Transmembrane</keyword>
<evidence type="ECO:0000313" key="5">
    <source>
        <dbReference type="Proteomes" id="UP001141992"/>
    </source>
</evidence>
<dbReference type="EMBL" id="JAPZVI010000005">
    <property type="protein sequence ID" value="MCZ8401823.1"/>
    <property type="molecule type" value="Genomic_DNA"/>
</dbReference>
<feature type="transmembrane region" description="Helical" evidence="2">
    <location>
        <begin position="295"/>
        <end position="316"/>
    </location>
</feature>
<dbReference type="AlphaFoldDB" id="A0A9X3R475"/>
<feature type="signal peptide" evidence="3">
    <location>
        <begin position="1"/>
        <end position="22"/>
    </location>
</feature>
<organism evidence="4 5">
    <name type="scientific">Alcaligenes xylosoxydans xylosoxydans</name>
    <name type="common">Achromobacter xylosoxidans</name>
    <dbReference type="NCBI Taxonomy" id="85698"/>
    <lineage>
        <taxon>Bacteria</taxon>
        <taxon>Pseudomonadati</taxon>
        <taxon>Pseudomonadota</taxon>
        <taxon>Betaproteobacteria</taxon>
        <taxon>Burkholderiales</taxon>
        <taxon>Alcaligenaceae</taxon>
        <taxon>Achromobacter</taxon>
    </lineage>
</organism>
<dbReference type="RefSeq" id="WP_054485194.1">
    <property type="nucleotide sequence ID" value="NZ_CYSZ01000004.1"/>
</dbReference>
<gene>
    <name evidence="4" type="ORF">O9570_10230</name>
</gene>
<dbReference type="PANTHER" id="PTHR40940:SF1">
    <property type="entry name" value="PROTEIN BATD"/>
    <property type="match status" value="1"/>
</dbReference>
<dbReference type="Proteomes" id="UP001141992">
    <property type="component" value="Unassembled WGS sequence"/>
</dbReference>
<protein>
    <submittedName>
        <fullName evidence="4">BatD family protein</fullName>
    </submittedName>
</protein>
<evidence type="ECO:0000313" key="4">
    <source>
        <dbReference type="EMBL" id="MCZ8401823.1"/>
    </source>
</evidence>
<dbReference type="InterPro" id="IPR025738">
    <property type="entry name" value="BatD"/>
</dbReference>
<feature type="chain" id="PRO_5040957667" evidence="3">
    <location>
        <begin position="23"/>
        <end position="460"/>
    </location>
</feature>
<name>A0A9X3R475_ALCXX</name>
<keyword evidence="2" id="KW-1133">Transmembrane helix</keyword>
<evidence type="ECO:0000256" key="3">
    <source>
        <dbReference type="SAM" id="SignalP"/>
    </source>
</evidence>
<comment type="caution">
    <text evidence="4">The sequence shown here is derived from an EMBL/GenBank/DDBJ whole genome shotgun (WGS) entry which is preliminary data.</text>
</comment>
<dbReference type="PROSITE" id="PS51257">
    <property type="entry name" value="PROKAR_LIPOPROTEIN"/>
    <property type="match status" value="1"/>
</dbReference>
<reference evidence="4" key="1">
    <citation type="submission" date="2022-12" db="EMBL/GenBank/DDBJ databases">
        <authorList>
            <person name="Voronina O.L."/>
            <person name="Kunda M.S."/>
            <person name="Ryzhova N."/>
            <person name="Aksenova E.I."/>
        </authorList>
    </citation>
    <scope>NUCLEOTIDE SEQUENCE</scope>
    <source>
        <strain evidence="4">SCCH136:Ach223948</strain>
    </source>
</reference>